<dbReference type="InterPro" id="IPR016040">
    <property type="entry name" value="NAD(P)-bd_dom"/>
</dbReference>
<gene>
    <name evidence="2" type="ORF">GCM10009744_27620</name>
</gene>
<dbReference type="InterPro" id="IPR051606">
    <property type="entry name" value="Polyketide_Oxido-like"/>
</dbReference>
<protein>
    <submittedName>
        <fullName evidence="2">SDR family oxidoreductase</fullName>
    </submittedName>
</protein>
<feature type="domain" description="NAD(P)-binding" evidence="1">
    <location>
        <begin position="7"/>
        <end position="197"/>
    </location>
</feature>
<dbReference type="PANTHER" id="PTHR43355:SF2">
    <property type="entry name" value="FLAVIN REDUCTASE (NADPH)"/>
    <property type="match status" value="1"/>
</dbReference>
<evidence type="ECO:0000313" key="2">
    <source>
        <dbReference type="EMBL" id="GAA1636956.1"/>
    </source>
</evidence>
<dbReference type="Pfam" id="PF13460">
    <property type="entry name" value="NAD_binding_10"/>
    <property type="match status" value="1"/>
</dbReference>
<accession>A0ABN2F9P8</accession>
<name>A0ABN2F9P8_9ACTN</name>
<dbReference type="Gene3D" id="3.40.50.720">
    <property type="entry name" value="NAD(P)-binding Rossmann-like Domain"/>
    <property type="match status" value="1"/>
</dbReference>
<reference evidence="2 3" key="1">
    <citation type="journal article" date="2019" name="Int. J. Syst. Evol. Microbiol.">
        <title>The Global Catalogue of Microorganisms (GCM) 10K type strain sequencing project: providing services to taxonomists for standard genome sequencing and annotation.</title>
        <authorList>
            <consortium name="The Broad Institute Genomics Platform"/>
            <consortium name="The Broad Institute Genome Sequencing Center for Infectious Disease"/>
            <person name="Wu L."/>
            <person name="Ma J."/>
        </authorList>
    </citation>
    <scope>NUCLEOTIDE SEQUENCE [LARGE SCALE GENOMIC DNA]</scope>
    <source>
        <strain evidence="2 3">JCM 14306</strain>
    </source>
</reference>
<dbReference type="EMBL" id="BAAANE010000004">
    <property type="protein sequence ID" value="GAA1636956.1"/>
    <property type="molecule type" value="Genomic_DNA"/>
</dbReference>
<keyword evidence="3" id="KW-1185">Reference proteome</keyword>
<proteinExistence type="predicted"/>
<dbReference type="InterPro" id="IPR036291">
    <property type="entry name" value="NAD(P)-bd_dom_sf"/>
</dbReference>
<comment type="caution">
    <text evidence="2">The sequence shown here is derived from an EMBL/GenBank/DDBJ whole genome shotgun (WGS) entry which is preliminary data.</text>
</comment>
<sequence>MKLTVFGASGGIGTEVVRQGLAAGHHITAVVRQTSNLAVDPHPSLEVVVADVMDPEAIAPAIVGRDAVVSALGPRGTGPTTVMTRGTQSIMQAMESGVRRLVVVSVAGIHSAGDDPFTRFVVKPVLGRILRHSFADAREMETQVKKADLDATIVCPPRLTNASAKAKIRSKKERTVPGGFSITRADAATYLLTAAADDTVIGSTVLIAN</sequence>
<dbReference type="RefSeq" id="WP_344111625.1">
    <property type="nucleotide sequence ID" value="NZ_BAAANE010000004.1"/>
</dbReference>
<evidence type="ECO:0000259" key="1">
    <source>
        <dbReference type="Pfam" id="PF13460"/>
    </source>
</evidence>
<dbReference type="SUPFAM" id="SSF51735">
    <property type="entry name" value="NAD(P)-binding Rossmann-fold domains"/>
    <property type="match status" value="1"/>
</dbReference>
<dbReference type="PANTHER" id="PTHR43355">
    <property type="entry name" value="FLAVIN REDUCTASE (NADPH)"/>
    <property type="match status" value="1"/>
</dbReference>
<dbReference type="Proteomes" id="UP001501319">
    <property type="component" value="Unassembled WGS sequence"/>
</dbReference>
<organism evidence="2 3">
    <name type="scientific">Kribbella alba</name>
    <dbReference type="NCBI Taxonomy" id="190197"/>
    <lineage>
        <taxon>Bacteria</taxon>
        <taxon>Bacillati</taxon>
        <taxon>Actinomycetota</taxon>
        <taxon>Actinomycetes</taxon>
        <taxon>Propionibacteriales</taxon>
        <taxon>Kribbellaceae</taxon>
        <taxon>Kribbella</taxon>
    </lineage>
</organism>
<evidence type="ECO:0000313" key="3">
    <source>
        <dbReference type="Proteomes" id="UP001501319"/>
    </source>
</evidence>